<proteinExistence type="predicted"/>
<evidence type="ECO:0000313" key="3">
    <source>
        <dbReference type="Proteomes" id="UP000578686"/>
    </source>
</evidence>
<reference evidence="2 3" key="1">
    <citation type="submission" date="2020-03" db="EMBL/GenBank/DDBJ databases">
        <title>Draft genome of Streptomyces sp. ventii, isolated from the Axial Seamount in the Pacific Ocean, and resequencing of the two type strains Streptomyces lonarensis strain NCL 716 and Streptomyces bohaiensis strain 11A07.</title>
        <authorList>
            <person name="Loughran R.M."/>
            <person name="Pfannmuller K.M."/>
            <person name="Wasson B.J."/>
            <person name="Deadmond M.C."/>
            <person name="Paddock B.E."/>
            <person name="Koyack M.J."/>
            <person name="Gallegos D.A."/>
            <person name="Mitchell E.A."/>
            <person name="Ushijima B."/>
            <person name="Saw J.H."/>
            <person name="Mcphail K.L."/>
            <person name="Videau P."/>
        </authorList>
    </citation>
    <scope>NUCLEOTIDE SEQUENCE [LARGE SCALE GENOMIC DNA]</scope>
    <source>
        <strain evidence="2 3">NCL716</strain>
    </source>
</reference>
<feature type="transmembrane region" description="Helical" evidence="1">
    <location>
        <begin position="105"/>
        <end position="123"/>
    </location>
</feature>
<gene>
    <name evidence="2" type="ORF">HCN56_11810</name>
</gene>
<evidence type="ECO:0000256" key="1">
    <source>
        <dbReference type="SAM" id="Phobius"/>
    </source>
</evidence>
<name>A0A7X6D1B8_9ACTN</name>
<dbReference type="EMBL" id="JAAVJD010000073">
    <property type="protein sequence ID" value="NJQ06250.1"/>
    <property type="molecule type" value="Genomic_DNA"/>
</dbReference>
<keyword evidence="3" id="KW-1185">Reference proteome</keyword>
<dbReference type="Proteomes" id="UP000578686">
    <property type="component" value="Unassembled WGS sequence"/>
</dbReference>
<comment type="caution">
    <text evidence="2">The sequence shown here is derived from an EMBL/GenBank/DDBJ whole genome shotgun (WGS) entry which is preliminary data.</text>
</comment>
<dbReference type="RefSeq" id="WP_167970161.1">
    <property type="nucleotide sequence ID" value="NZ_BHZG01000148.1"/>
</dbReference>
<organism evidence="2 3">
    <name type="scientific">Streptomyces lonarensis</name>
    <dbReference type="NCBI Taxonomy" id="700599"/>
    <lineage>
        <taxon>Bacteria</taxon>
        <taxon>Bacillati</taxon>
        <taxon>Actinomycetota</taxon>
        <taxon>Actinomycetes</taxon>
        <taxon>Kitasatosporales</taxon>
        <taxon>Streptomycetaceae</taxon>
        <taxon>Streptomyces</taxon>
    </lineage>
</organism>
<evidence type="ECO:0008006" key="4">
    <source>
        <dbReference type="Google" id="ProtNLM"/>
    </source>
</evidence>
<accession>A0A7X6D1B8</accession>
<dbReference type="AlphaFoldDB" id="A0A7X6D1B8"/>
<evidence type="ECO:0000313" key="2">
    <source>
        <dbReference type="EMBL" id="NJQ06250.1"/>
    </source>
</evidence>
<sequence>MSSRRDPDLAQDLAAAVETRRELGEAYDQELVEAFVAKVDQRIDAVVDKRVRRRLAEHQAAGGGRGGAAGRPEFRGPSGPLGLALASLLLAIPLSAIAAAHVGPLGLVVAWAGIVGINACYAMSRRVDQQRALDGRGGGV</sequence>
<keyword evidence="1" id="KW-0812">Transmembrane</keyword>
<keyword evidence="1" id="KW-0472">Membrane</keyword>
<keyword evidence="1" id="KW-1133">Transmembrane helix</keyword>
<feature type="transmembrane region" description="Helical" evidence="1">
    <location>
        <begin position="81"/>
        <end position="99"/>
    </location>
</feature>
<protein>
    <recommendedName>
        <fullName evidence="4">Integral membrane protein</fullName>
    </recommendedName>
</protein>